<keyword evidence="13" id="KW-0963">Cytoplasm</keyword>
<evidence type="ECO:0000256" key="6">
    <source>
        <dbReference type="ARBA" id="ARBA00023098"/>
    </source>
</evidence>
<feature type="binding site" evidence="13">
    <location>
        <position position="291"/>
    </location>
    <ligand>
        <name>NADPH</name>
        <dbReference type="ChEBI" id="CHEBI:57783"/>
    </ligand>
</feature>
<feature type="binding site" evidence="13">
    <location>
        <position position="16"/>
    </location>
    <ligand>
        <name>NADPH</name>
        <dbReference type="ChEBI" id="CHEBI:57783"/>
    </ligand>
</feature>
<dbReference type="GO" id="GO:0006650">
    <property type="term" value="P:glycerophospholipid metabolic process"/>
    <property type="evidence" value="ECO:0007669"/>
    <property type="project" value="UniProtKB-UniRule"/>
</dbReference>
<comment type="catalytic activity">
    <reaction evidence="9">
        <text>sn-glycerol 3-phosphate + NADP(+) = dihydroxyacetone phosphate + NADPH + H(+)</text>
        <dbReference type="Rhea" id="RHEA:11096"/>
        <dbReference type="ChEBI" id="CHEBI:15378"/>
        <dbReference type="ChEBI" id="CHEBI:57597"/>
        <dbReference type="ChEBI" id="CHEBI:57642"/>
        <dbReference type="ChEBI" id="CHEBI:57783"/>
        <dbReference type="ChEBI" id="CHEBI:58349"/>
        <dbReference type="EC" id="1.1.1.94"/>
    </reaction>
    <physiologicalReaction direction="right-to-left" evidence="9">
        <dbReference type="Rhea" id="RHEA:11098"/>
    </physiologicalReaction>
</comment>
<feature type="binding site" evidence="16">
    <location>
        <position position="265"/>
    </location>
    <ligand>
        <name>NAD(+)</name>
        <dbReference type="ChEBI" id="CHEBI:57540"/>
    </ligand>
</feature>
<feature type="binding site" evidence="13">
    <location>
        <position position="289"/>
    </location>
    <ligand>
        <name>NADPH</name>
        <dbReference type="ChEBI" id="CHEBI:57783"/>
    </ligand>
</feature>
<keyword evidence="2 13" id="KW-0444">Lipid biosynthesis</keyword>
<evidence type="ECO:0000259" key="18">
    <source>
        <dbReference type="Pfam" id="PF01210"/>
    </source>
</evidence>
<comment type="caution">
    <text evidence="13">Lacks conserved residue(s) required for the propagation of feature annotation.</text>
</comment>
<protein>
    <recommendedName>
        <fullName evidence="11 13">Glycerol-3-phosphate dehydrogenase [NAD(P)+]</fullName>
        <ecNumber evidence="10 13">1.1.1.94</ecNumber>
    </recommendedName>
    <alternativeName>
        <fullName evidence="13">NAD(P)(+)-dependent glycerol-3-phosphate dehydrogenase</fullName>
    </alternativeName>
    <alternativeName>
        <fullName evidence="12 13">NAD(P)H-dependent dihydroxyacetone-phosphate reductase</fullName>
    </alternativeName>
</protein>
<feature type="binding site" evidence="13">
    <location>
        <position position="148"/>
    </location>
    <ligand>
        <name>sn-glycerol 3-phosphate</name>
        <dbReference type="ChEBI" id="CHEBI:57597"/>
    </ligand>
</feature>
<dbReference type="FunFam" id="3.40.50.720:FF:000019">
    <property type="entry name" value="Glycerol-3-phosphate dehydrogenase [NAD(P)+]"/>
    <property type="match status" value="1"/>
</dbReference>
<evidence type="ECO:0000256" key="4">
    <source>
        <dbReference type="ARBA" id="ARBA00023002"/>
    </source>
</evidence>
<evidence type="ECO:0000256" key="13">
    <source>
        <dbReference type="HAMAP-Rule" id="MF_00394"/>
    </source>
</evidence>
<dbReference type="GO" id="GO:0047952">
    <property type="term" value="F:glycerol-3-phosphate dehydrogenase [NAD(P)+] activity"/>
    <property type="evidence" value="ECO:0007669"/>
    <property type="project" value="UniProtKB-UniRule"/>
</dbReference>
<dbReference type="KEGG" id="lrug:AB8B22_05695"/>
<sequence>MSGNKKNILVIGGGSWGSCLSKLLVENGHNVYLWEYNEEVRDVMKTTKTNPNFLKGIKLPDELNIIDDYGKVLTDEKKYGKIDIVLLATPTQFLRGVLKRLKNFLNYNIILVNVAKGLEISTKKRISEIVDEELENKNYNYVLLAGPTHAEEVAQRLPSAILSVSKDENSAKIVQKTFSNSYFRVYTGTDLMGAELAGALKNCLAIAAGIADGLGYGDNTKAALITRGINEMFEIAKYYNANQKTFMGLSGLGDIIVTCTSRHSRNRYVGEKLGKGEKIEDIIKNMQMVSEGAETIKALYKIIKENNLNAPIFTALYEVIYKGKPVTDLEKTFMSRDLKSEFSN</sequence>
<dbReference type="Pfam" id="PF07479">
    <property type="entry name" value="NAD_Gly3P_dh_C"/>
    <property type="match status" value="1"/>
</dbReference>
<keyword evidence="5 13" id="KW-0520">NAD</keyword>
<dbReference type="SUPFAM" id="SSF48179">
    <property type="entry name" value="6-phosphogluconate dehydrogenase C-terminal domain-like"/>
    <property type="match status" value="1"/>
</dbReference>
<evidence type="ECO:0000256" key="16">
    <source>
        <dbReference type="PIRSR" id="PIRSR000114-3"/>
    </source>
</evidence>
<dbReference type="SUPFAM" id="SSF51735">
    <property type="entry name" value="NAD(P)-binding Rossmann-fold domains"/>
    <property type="match status" value="1"/>
</dbReference>
<feature type="binding site" evidence="13">
    <location>
        <position position="116"/>
    </location>
    <ligand>
        <name>sn-glycerol 3-phosphate</name>
        <dbReference type="ChEBI" id="CHEBI:57597"/>
    </ligand>
</feature>
<feature type="domain" description="Glycerol-3-phosphate dehydrogenase NAD-dependent N-terminal" evidence="18">
    <location>
        <begin position="8"/>
        <end position="170"/>
    </location>
</feature>
<dbReference type="InterPro" id="IPR013328">
    <property type="entry name" value="6PGD_dom2"/>
</dbReference>
<feature type="binding site" evidence="15">
    <location>
        <begin position="265"/>
        <end position="266"/>
    </location>
    <ligand>
        <name>substrate</name>
    </ligand>
</feature>
<keyword evidence="8 13" id="KW-1208">Phospholipid metabolism</keyword>
<evidence type="ECO:0000256" key="9">
    <source>
        <dbReference type="ARBA" id="ARBA00052716"/>
    </source>
</evidence>
<evidence type="ECO:0000256" key="5">
    <source>
        <dbReference type="ARBA" id="ARBA00023027"/>
    </source>
</evidence>
<dbReference type="PIRSF" id="PIRSF000114">
    <property type="entry name" value="Glycerol-3-P_dh"/>
    <property type="match status" value="1"/>
</dbReference>
<evidence type="ECO:0000256" key="1">
    <source>
        <dbReference type="ARBA" id="ARBA00011009"/>
    </source>
</evidence>
<evidence type="ECO:0000256" key="14">
    <source>
        <dbReference type="PIRSR" id="PIRSR000114-1"/>
    </source>
</evidence>
<keyword evidence="7 13" id="KW-0594">Phospholipid biosynthesis</keyword>
<evidence type="ECO:0000256" key="7">
    <source>
        <dbReference type="ARBA" id="ARBA00023209"/>
    </source>
</evidence>
<dbReference type="NCBIfam" id="NF000942">
    <property type="entry name" value="PRK00094.1-4"/>
    <property type="match status" value="1"/>
</dbReference>
<organism evidence="20">
    <name type="scientific">Leptotrichia rugosa</name>
    <dbReference type="NCBI Taxonomy" id="3239302"/>
    <lineage>
        <taxon>Bacteria</taxon>
        <taxon>Fusobacteriati</taxon>
        <taxon>Fusobacteriota</taxon>
        <taxon>Fusobacteriia</taxon>
        <taxon>Fusobacteriales</taxon>
        <taxon>Leptotrichiaceae</taxon>
        <taxon>Leptotrichia</taxon>
    </lineage>
</organism>
<evidence type="ECO:0000256" key="3">
    <source>
        <dbReference type="ARBA" id="ARBA00022857"/>
    </source>
</evidence>
<feature type="domain" description="Glycerol-3-phosphate dehydrogenase NAD-dependent C-terminal" evidence="19">
    <location>
        <begin position="190"/>
        <end position="328"/>
    </location>
</feature>
<dbReference type="RefSeq" id="WP_094080529.1">
    <property type="nucleotide sequence ID" value="NZ_CP165644.1"/>
</dbReference>
<comment type="subcellular location">
    <subcellularLocation>
        <location evidence="13">Cytoplasm</location>
    </subcellularLocation>
</comment>
<feature type="binding site" evidence="13">
    <location>
        <position position="15"/>
    </location>
    <ligand>
        <name>NADPH</name>
        <dbReference type="ChEBI" id="CHEBI:57783"/>
    </ligand>
</feature>
<feature type="binding site" evidence="16">
    <location>
        <position position="150"/>
    </location>
    <ligand>
        <name>NAD(+)</name>
        <dbReference type="ChEBI" id="CHEBI:57540"/>
    </ligand>
</feature>
<keyword evidence="3 13" id="KW-0521">NADP</keyword>
<feature type="binding site" evidence="13">
    <location>
        <position position="146"/>
    </location>
    <ligand>
        <name>sn-glycerol 3-phosphate</name>
        <dbReference type="ChEBI" id="CHEBI:57597"/>
    </ligand>
</feature>
<feature type="binding site" evidence="13">
    <location>
        <position position="266"/>
    </location>
    <ligand>
        <name>sn-glycerol 3-phosphate</name>
        <dbReference type="ChEBI" id="CHEBI:57597"/>
    </ligand>
</feature>
<dbReference type="InterPro" id="IPR008927">
    <property type="entry name" value="6-PGluconate_DH-like_C_sf"/>
</dbReference>
<feature type="binding site" evidence="13">
    <location>
        <position position="201"/>
    </location>
    <ligand>
        <name>sn-glycerol 3-phosphate</name>
        <dbReference type="ChEBI" id="CHEBI:57597"/>
    </ligand>
</feature>
<keyword evidence="4 13" id="KW-0560">Oxidoreductase</keyword>
<evidence type="ECO:0000256" key="12">
    <source>
        <dbReference type="ARBA" id="ARBA00080511"/>
    </source>
</evidence>
<evidence type="ECO:0000256" key="10">
    <source>
        <dbReference type="ARBA" id="ARBA00066687"/>
    </source>
</evidence>
<evidence type="ECO:0000256" key="2">
    <source>
        <dbReference type="ARBA" id="ARBA00022516"/>
    </source>
</evidence>
<feature type="binding site" evidence="16">
    <location>
        <begin position="12"/>
        <end position="17"/>
    </location>
    <ligand>
        <name>NAD(+)</name>
        <dbReference type="ChEBI" id="CHEBI:57540"/>
    </ligand>
</feature>
<reference evidence="20" key="1">
    <citation type="submission" date="2024-07" db="EMBL/GenBank/DDBJ databases">
        <authorList>
            <person name="Li X.-J."/>
            <person name="Wang X."/>
        </authorList>
    </citation>
    <scope>NUCLEOTIDE SEQUENCE</scope>
    <source>
        <strain evidence="20">HSP-334</strain>
    </source>
</reference>
<dbReference type="NCBIfam" id="NF000940">
    <property type="entry name" value="PRK00094.1-2"/>
    <property type="match status" value="1"/>
</dbReference>
<dbReference type="InterPro" id="IPR006168">
    <property type="entry name" value="G3P_DH_NAD-dep"/>
</dbReference>
<dbReference type="EC" id="1.1.1.94" evidence="10 13"/>
<dbReference type="InterPro" id="IPR011128">
    <property type="entry name" value="G3P_DH_NAD-dep_N"/>
</dbReference>
<dbReference type="InterPro" id="IPR006109">
    <property type="entry name" value="G3P_DH_NAD-dep_C"/>
</dbReference>
<comment type="function">
    <text evidence="13">Catalyzes the reduction of the glycolytic intermediate dihydroxyacetone phosphate (DHAP) to sn-glycerol 3-phosphate (G3P), the key precursor for phospholipid synthesis.</text>
</comment>
<proteinExistence type="inferred from homology"/>
<dbReference type="PRINTS" id="PR00077">
    <property type="entry name" value="GPDHDRGNASE"/>
</dbReference>
<keyword evidence="6 13" id="KW-0443">Lipid metabolism</keyword>
<feature type="binding site" evidence="13">
    <location>
        <position position="265"/>
    </location>
    <ligand>
        <name>NADPH</name>
        <dbReference type="ChEBI" id="CHEBI:57783"/>
    </ligand>
</feature>
<dbReference type="Pfam" id="PF01210">
    <property type="entry name" value="NAD_Gly3P_dh_N"/>
    <property type="match status" value="1"/>
</dbReference>
<feature type="active site" description="Proton acceptor" evidence="13 14">
    <location>
        <position position="201"/>
    </location>
</feature>
<feature type="binding site" evidence="15">
    <location>
        <position position="116"/>
    </location>
    <ligand>
        <name>substrate</name>
    </ligand>
</feature>
<dbReference type="HAMAP" id="MF_00394">
    <property type="entry name" value="NAD_Glyc3P_dehydrog"/>
    <property type="match status" value="1"/>
</dbReference>
<evidence type="ECO:0000256" key="8">
    <source>
        <dbReference type="ARBA" id="ARBA00023264"/>
    </source>
</evidence>
<comment type="pathway">
    <text evidence="13">Membrane lipid metabolism; glycerophospholipid metabolism.</text>
</comment>
<dbReference type="GO" id="GO:0046168">
    <property type="term" value="P:glycerol-3-phosphate catabolic process"/>
    <property type="evidence" value="ECO:0007669"/>
    <property type="project" value="InterPro"/>
</dbReference>
<dbReference type="GO" id="GO:0008654">
    <property type="term" value="P:phospholipid biosynthetic process"/>
    <property type="evidence" value="ECO:0007669"/>
    <property type="project" value="UniProtKB-KW"/>
</dbReference>
<feature type="binding site" evidence="13">
    <location>
        <position position="150"/>
    </location>
    <ligand>
        <name>NADPH</name>
        <dbReference type="ChEBI" id="CHEBI:57783"/>
    </ligand>
</feature>
<evidence type="ECO:0000256" key="11">
    <source>
        <dbReference type="ARBA" id="ARBA00069372"/>
    </source>
</evidence>
<dbReference type="Gene3D" id="3.40.50.720">
    <property type="entry name" value="NAD(P)-binding Rossmann-like Domain"/>
    <property type="match status" value="1"/>
</dbReference>
<feature type="binding site" evidence="16">
    <location>
        <position position="93"/>
    </location>
    <ligand>
        <name>NAD(+)</name>
        <dbReference type="ChEBI" id="CHEBI:57540"/>
    </ligand>
</feature>
<feature type="binding site" evidence="13">
    <location>
        <position position="116"/>
    </location>
    <ligand>
        <name>NADPH</name>
        <dbReference type="ChEBI" id="CHEBI:57783"/>
    </ligand>
</feature>
<dbReference type="PANTHER" id="PTHR11728">
    <property type="entry name" value="GLYCEROL-3-PHOSPHATE DEHYDROGENASE"/>
    <property type="match status" value="1"/>
</dbReference>
<dbReference type="GO" id="GO:0046167">
    <property type="term" value="P:glycerol-3-phosphate biosynthetic process"/>
    <property type="evidence" value="ECO:0007669"/>
    <property type="project" value="UniProtKB-UniRule"/>
</dbReference>
<dbReference type="GO" id="GO:0051287">
    <property type="term" value="F:NAD binding"/>
    <property type="evidence" value="ECO:0007669"/>
    <property type="project" value="InterPro"/>
</dbReference>
<comment type="similarity">
    <text evidence="1 13 17">Belongs to the NAD-dependent glycerol-3-phosphate dehydrogenase family.</text>
</comment>
<dbReference type="AlphaFoldDB" id="A0AB39VDK1"/>
<evidence type="ECO:0000256" key="17">
    <source>
        <dbReference type="RuleBase" id="RU000437"/>
    </source>
</evidence>
<dbReference type="PROSITE" id="PS51257">
    <property type="entry name" value="PROKAR_LIPOPROTEIN"/>
    <property type="match status" value="1"/>
</dbReference>
<dbReference type="PANTHER" id="PTHR11728:SF1">
    <property type="entry name" value="GLYCEROL-3-PHOSPHATE DEHYDROGENASE [NAD(+)] 2, CHLOROPLASTIC"/>
    <property type="match status" value="1"/>
</dbReference>
<evidence type="ECO:0000256" key="15">
    <source>
        <dbReference type="PIRSR" id="PIRSR000114-2"/>
    </source>
</evidence>
<accession>A0AB39VDK1</accession>
<feature type="binding site" evidence="13">
    <location>
        <position position="265"/>
    </location>
    <ligand>
        <name>sn-glycerol 3-phosphate</name>
        <dbReference type="ChEBI" id="CHEBI:57597"/>
    </ligand>
</feature>
<dbReference type="GO" id="GO:0005975">
    <property type="term" value="P:carbohydrate metabolic process"/>
    <property type="evidence" value="ECO:0007669"/>
    <property type="project" value="InterPro"/>
</dbReference>
<comment type="catalytic activity">
    <reaction evidence="13">
        <text>sn-glycerol 3-phosphate + NAD(+) = dihydroxyacetone phosphate + NADH + H(+)</text>
        <dbReference type="Rhea" id="RHEA:11092"/>
        <dbReference type="ChEBI" id="CHEBI:15378"/>
        <dbReference type="ChEBI" id="CHEBI:57540"/>
        <dbReference type="ChEBI" id="CHEBI:57597"/>
        <dbReference type="ChEBI" id="CHEBI:57642"/>
        <dbReference type="ChEBI" id="CHEBI:57945"/>
        <dbReference type="EC" id="1.1.1.94"/>
    </reaction>
</comment>
<dbReference type="Gene3D" id="1.10.1040.10">
    <property type="entry name" value="N-(1-d-carboxylethyl)-l-norvaline Dehydrogenase, domain 2"/>
    <property type="match status" value="1"/>
</dbReference>
<keyword evidence="13" id="KW-0547">Nucleotide-binding</keyword>
<dbReference type="GO" id="GO:0005829">
    <property type="term" value="C:cytosol"/>
    <property type="evidence" value="ECO:0007669"/>
    <property type="project" value="TreeGrafter"/>
</dbReference>
<dbReference type="FunFam" id="1.10.1040.10:FF:000001">
    <property type="entry name" value="Glycerol-3-phosphate dehydrogenase [NAD(P)+]"/>
    <property type="match status" value="1"/>
</dbReference>
<evidence type="ECO:0000259" key="19">
    <source>
        <dbReference type="Pfam" id="PF07479"/>
    </source>
</evidence>
<feature type="binding site" evidence="13">
    <location>
        <position position="264"/>
    </location>
    <ligand>
        <name>sn-glycerol 3-phosphate</name>
        <dbReference type="ChEBI" id="CHEBI:57597"/>
    </ligand>
</feature>
<feature type="binding site" evidence="13">
    <location>
        <position position="254"/>
    </location>
    <ligand>
        <name>sn-glycerol 3-phosphate</name>
        <dbReference type="ChEBI" id="CHEBI:57597"/>
    </ligand>
</feature>
<gene>
    <name evidence="13" type="primary">gpsA</name>
    <name evidence="20" type="ORF">AB8B22_05695</name>
</gene>
<evidence type="ECO:0000313" key="20">
    <source>
        <dbReference type="EMBL" id="XDU65921.1"/>
    </source>
</evidence>
<dbReference type="InterPro" id="IPR036291">
    <property type="entry name" value="NAD(P)-bd_dom_sf"/>
</dbReference>
<dbReference type="EMBL" id="CP165644">
    <property type="protein sequence ID" value="XDU65921.1"/>
    <property type="molecule type" value="Genomic_DNA"/>
</dbReference>
<name>A0AB39VDK1_9FUSO</name>